<dbReference type="EMBL" id="JBITGY010000018">
    <property type="protein sequence ID" value="MFI6505336.1"/>
    <property type="molecule type" value="Genomic_DNA"/>
</dbReference>
<evidence type="ECO:0000313" key="2">
    <source>
        <dbReference type="EMBL" id="MFI6505336.1"/>
    </source>
</evidence>
<comment type="caution">
    <text evidence="2">The sequence shown here is derived from an EMBL/GenBank/DDBJ whole genome shotgun (WGS) entry which is preliminary data.</text>
</comment>
<accession>A0ABW7ZAX7</accession>
<evidence type="ECO:0000259" key="1">
    <source>
        <dbReference type="Pfam" id="PF04149"/>
    </source>
</evidence>
<protein>
    <submittedName>
        <fullName evidence="2">DUF397 domain-containing protein</fullName>
    </submittedName>
</protein>
<keyword evidence="3" id="KW-1185">Reference proteome</keyword>
<feature type="domain" description="DUF397" evidence="1">
    <location>
        <begin position="26"/>
        <end position="63"/>
    </location>
</feature>
<dbReference type="RefSeq" id="WP_157252401.1">
    <property type="nucleotide sequence ID" value="NZ_JBITGY010000018.1"/>
</dbReference>
<organism evidence="2 3">
    <name type="scientific">Nonomuraea typhae</name>
    <dbReference type="NCBI Taxonomy" id="2603600"/>
    <lineage>
        <taxon>Bacteria</taxon>
        <taxon>Bacillati</taxon>
        <taxon>Actinomycetota</taxon>
        <taxon>Actinomycetes</taxon>
        <taxon>Streptosporangiales</taxon>
        <taxon>Streptosporangiaceae</taxon>
        <taxon>Nonomuraea</taxon>
    </lineage>
</organism>
<dbReference type="Proteomes" id="UP001612741">
    <property type="component" value="Unassembled WGS sequence"/>
</dbReference>
<evidence type="ECO:0000313" key="3">
    <source>
        <dbReference type="Proteomes" id="UP001612741"/>
    </source>
</evidence>
<dbReference type="Pfam" id="PF04149">
    <property type="entry name" value="DUF397"/>
    <property type="match status" value="1"/>
</dbReference>
<reference evidence="2 3" key="1">
    <citation type="submission" date="2024-10" db="EMBL/GenBank/DDBJ databases">
        <title>The Natural Products Discovery Center: Release of the First 8490 Sequenced Strains for Exploring Actinobacteria Biosynthetic Diversity.</title>
        <authorList>
            <person name="Kalkreuter E."/>
            <person name="Kautsar S.A."/>
            <person name="Yang D."/>
            <person name="Bader C.D."/>
            <person name="Teijaro C.N."/>
            <person name="Fluegel L."/>
            <person name="Davis C.M."/>
            <person name="Simpson J.R."/>
            <person name="Lauterbach L."/>
            <person name="Steele A.D."/>
            <person name="Gui C."/>
            <person name="Meng S."/>
            <person name="Li G."/>
            <person name="Viehrig K."/>
            <person name="Ye F."/>
            <person name="Su P."/>
            <person name="Kiefer A.F."/>
            <person name="Nichols A."/>
            <person name="Cepeda A.J."/>
            <person name="Yan W."/>
            <person name="Fan B."/>
            <person name="Jiang Y."/>
            <person name="Adhikari A."/>
            <person name="Zheng C.-J."/>
            <person name="Schuster L."/>
            <person name="Cowan T.M."/>
            <person name="Smanski M.J."/>
            <person name="Chevrette M.G."/>
            <person name="De Carvalho L.P.S."/>
            <person name="Shen B."/>
        </authorList>
    </citation>
    <scope>NUCLEOTIDE SEQUENCE [LARGE SCALE GENOMIC DNA]</scope>
    <source>
        <strain evidence="2 3">NPDC050545</strain>
    </source>
</reference>
<dbReference type="InterPro" id="IPR007278">
    <property type="entry name" value="DUF397"/>
</dbReference>
<name>A0ABW7ZAX7_9ACTN</name>
<proteinExistence type="predicted"/>
<gene>
    <name evidence="2" type="ORF">ACIBG2_48705</name>
</gene>
<sequence length="70" mass="7532">MTKPSASSFDLSAVTWISSDDPDITDPVEIAFVGENILMRNGADTGNVLVFTQAEWDAFVAGALDGEFDY</sequence>